<proteinExistence type="predicted"/>
<reference evidence="1 2" key="1">
    <citation type="submission" date="2017-04" db="EMBL/GenBank/DDBJ databases">
        <title>Complete genome sequence of Flavobacterium kingsejong AJ004.</title>
        <authorList>
            <person name="Lee P.C."/>
        </authorList>
    </citation>
    <scope>NUCLEOTIDE SEQUENCE [LARGE SCALE GENOMIC DNA]</scope>
    <source>
        <strain evidence="1 2">AJ004</strain>
    </source>
</reference>
<dbReference type="AlphaFoldDB" id="A0A2S1LM84"/>
<gene>
    <name evidence="1" type="ORF">FK004_06215</name>
</gene>
<evidence type="ECO:0000313" key="1">
    <source>
        <dbReference type="EMBL" id="AWG24852.1"/>
    </source>
</evidence>
<name>A0A2S1LM84_9FLAO</name>
<dbReference type="OrthoDB" id="1447646at2"/>
<organism evidence="1 2">
    <name type="scientific">Flavobacterium kingsejongi</name>
    <dbReference type="NCBI Taxonomy" id="1678728"/>
    <lineage>
        <taxon>Bacteria</taxon>
        <taxon>Pseudomonadati</taxon>
        <taxon>Bacteroidota</taxon>
        <taxon>Flavobacteriia</taxon>
        <taxon>Flavobacteriales</taxon>
        <taxon>Flavobacteriaceae</taxon>
        <taxon>Flavobacterium</taxon>
    </lineage>
</organism>
<evidence type="ECO:0000313" key="2">
    <source>
        <dbReference type="Proteomes" id="UP000244677"/>
    </source>
</evidence>
<sequence length="176" mass="20081">MKYLLLLAISIGLTSCETSKKISDSKETNVSLLSDCPDDGNCTVSLVRNKSLKINYDTYGDRINDYELVDDAAKSVVLFEYVRTIKDTTLQDAGYREEIIVEVDNEKTEMNWSDNELKNANVLYGRFCYCKGYAGYFKMDKGDLSVMKKNEKISVDLKFKMDRIPQVISELKATMK</sequence>
<dbReference type="RefSeq" id="WP_108736479.1">
    <property type="nucleotide sequence ID" value="NZ_CP020919.1"/>
</dbReference>
<accession>A0A2S1LM84</accession>
<dbReference type="KEGG" id="fki:FK004_06215"/>
<keyword evidence="2" id="KW-1185">Reference proteome</keyword>
<dbReference type="PROSITE" id="PS51257">
    <property type="entry name" value="PROKAR_LIPOPROTEIN"/>
    <property type="match status" value="1"/>
</dbReference>
<protein>
    <submittedName>
        <fullName evidence="1">Uncharacterized protein</fullName>
    </submittedName>
</protein>
<dbReference type="Proteomes" id="UP000244677">
    <property type="component" value="Chromosome"/>
</dbReference>
<dbReference type="EMBL" id="CP020919">
    <property type="protein sequence ID" value="AWG24852.1"/>
    <property type="molecule type" value="Genomic_DNA"/>
</dbReference>